<organism evidence="2">
    <name type="scientific">Amphimedon queenslandica</name>
    <name type="common">Sponge</name>
    <dbReference type="NCBI Taxonomy" id="400682"/>
    <lineage>
        <taxon>Eukaryota</taxon>
        <taxon>Metazoa</taxon>
        <taxon>Porifera</taxon>
        <taxon>Demospongiae</taxon>
        <taxon>Heteroscleromorpha</taxon>
        <taxon>Haplosclerida</taxon>
        <taxon>Niphatidae</taxon>
        <taxon>Amphimedon</taxon>
    </lineage>
</organism>
<feature type="domain" description="BEN" evidence="1">
    <location>
        <begin position="134"/>
        <end position="258"/>
    </location>
</feature>
<evidence type="ECO:0000259" key="1">
    <source>
        <dbReference type="PROSITE" id="PS51457"/>
    </source>
</evidence>
<dbReference type="SMART" id="SM01025">
    <property type="entry name" value="BEN"/>
    <property type="match status" value="1"/>
</dbReference>
<protein>
    <recommendedName>
        <fullName evidence="1">BEN domain-containing protein</fullName>
    </recommendedName>
</protein>
<dbReference type="InParanoid" id="A0A1X7V5T3"/>
<dbReference type="AlphaFoldDB" id="A0A1X7V5T3"/>
<evidence type="ECO:0000313" key="2">
    <source>
        <dbReference type="EnsemblMetazoa" id="Aqu2.1.35373_001"/>
    </source>
</evidence>
<name>A0A1X7V5T3_AMPQE</name>
<dbReference type="GO" id="GO:0003677">
    <property type="term" value="F:DNA binding"/>
    <property type="evidence" value="ECO:0007669"/>
    <property type="project" value="InterPro"/>
</dbReference>
<proteinExistence type="predicted"/>
<sequence>MMIMIKDLEKVVIIMSKKAMNPHCLTVSQELNRLGIYAANTGSDCEDNFVNPLLAEDGSFVGHFKDTVAVLEKCSVVDSEVLSALKDDVEYLKKKCDSMSDNLIERMYYLLKNHVAANKHISKFESSNRVKTDSPGIIRLDLSKSALANSMEDQEKNVADDSDKRKFTDQNTNLLHVHGKDCYKYALALMDVVFTKEKMASSCFYATSRSKKTPLPQKKVRLIEECIDMKYGKGTVTKNRKDLKSRLNQKCIDQRKLLVVKSEDRKEIEL</sequence>
<dbReference type="InterPro" id="IPR018379">
    <property type="entry name" value="BEN_domain"/>
</dbReference>
<dbReference type="PROSITE" id="PS51457">
    <property type="entry name" value="BEN"/>
    <property type="match status" value="1"/>
</dbReference>
<dbReference type="EnsemblMetazoa" id="Aqu2.1.35373_001">
    <property type="protein sequence ID" value="Aqu2.1.35373_001"/>
    <property type="gene ID" value="Aqu2.1.35373"/>
</dbReference>
<dbReference type="Gene3D" id="1.10.10.2590">
    <property type="entry name" value="BEN domain"/>
    <property type="match status" value="1"/>
</dbReference>
<reference evidence="2" key="1">
    <citation type="submission" date="2017-05" db="UniProtKB">
        <authorList>
            <consortium name="EnsemblMetazoa"/>
        </authorList>
    </citation>
    <scope>IDENTIFICATION</scope>
</reference>
<accession>A0A1X7V5T3</accession>